<dbReference type="Proteomes" id="UP001264980">
    <property type="component" value="Unassembled WGS sequence"/>
</dbReference>
<dbReference type="PROSITE" id="PS51257">
    <property type="entry name" value="PROKAR_LIPOPROTEIN"/>
    <property type="match status" value="1"/>
</dbReference>
<reference evidence="1 2" key="1">
    <citation type="submission" date="2023-07" db="EMBL/GenBank/DDBJ databases">
        <title>Sorghum-associated microbial communities from plants grown in Nebraska, USA.</title>
        <authorList>
            <person name="Schachtman D."/>
        </authorList>
    </citation>
    <scope>NUCLEOTIDE SEQUENCE [LARGE SCALE GENOMIC DNA]</scope>
    <source>
        <strain evidence="1 2">BE57</strain>
    </source>
</reference>
<name>A0ABU1QT28_9BACT</name>
<gene>
    <name evidence="1" type="ORF">J2W84_001270</name>
</gene>
<evidence type="ECO:0000313" key="2">
    <source>
        <dbReference type="Proteomes" id="UP001264980"/>
    </source>
</evidence>
<keyword evidence="2" id="KW-1185">Reference proteome</keyword>
<protein>
    <submittedName>
        <fullName evidence="1">Uncharacterized protein</fullName>
    </submittedName>
</protein>
<evidence type="ECO:0000313" key="1">
    <source>
        <dbReference type="EMBL" id="MDR6804233.1"/>
    </source>
</evidence>
<accession>A0ABU1QT28</accession>
<comment type="caution">
    <text evidence="1">The sequence shown here is derived from an EMBL/GenBank/DDBJ whole genome shotgun (WGS) entry which is preliminary data.</text>
</comment>
<sequence>MMKMEKVSPGLVLATTLGFALAACFASGIIFRIRSSVRKRVERRDGTLDEINRRVTRFKGEVNRILATLPLKTHGHKSKLHFQETRAKAITAFSGPEAILSSEPVV</sequence>
<dbReference type="RefSeq" id="WP_309981550.1">
    <property type="nucleotide sequence ID" value="NZ_JAVDTI010000001.1"/>
</dbReference>
<organism evidence="1 2">
    <name type="scientific">Dyadobacter fermentans</name>
    <dbReference type="NCBI Taxonomy" id="94254"/>
    <lineage>
        <taxon>Bacteria</taxon>
        <taxon>Pseudomonadati</taxon>
        <taxon>Bacteroidota</taxon>
        <taxon>Cytophagia</taxon>
        <taxon>Cytophagales</taxon>
        <taxon>Spirosomataceae</taxon>
        <taxon>Dyadobacter</taxon>
    </lineage>
</organism>
<dbReference type="EMBL" id="JAVDTI010000001">
    <property type="protein sequence ID" value="MDR6804233.1"/>
    <property type="molecule type" value="Genomic_DNA"/>
</dbReference>
<proteinExistence type="predicted"/>